<evidence type="ECO:0000313" key="1">
    <source>
        <dbReference type="EMBL" id="OCT81392.1"/>
    </source>
</evidence>
<dbReference type="EMBL" id="CM004474">
    <property type="protein sequence ID" value="OCT81392.1"/>
    <property type="molecule type" value="Genomic_DNA"/>
</dbReference>
<proteinExistence type="predicted"/>
<gene>
    <name evidence="1" type="ORF">XELAEV_18028212mg</name>
</gene>
<organism evidence="1 2">
    <name type="scientific">Xenopus laevis</name>
    <name type="common">African clawed frog</name>
    <dbReference type="NCBI Taxonomy" id="8355"/>
    <lineage>
        <taxon>Eukaryota</taxon>
        <taxon>Metazoa</taxon>
        <taxon>Chordata</taxon>
        <taxon>Craniata</taxon>
        <taxon>Vertebrata</taxon>
        <taxon>Euteleostomi</taxon>
        <taxon>Amphibia</taxon>
        <taxon>Batrachia</taxon>
        <taxon>Anura</taxon>
        <taxon>Pipoidea</taxon>
        <taxon>Pipidae</taxon>
        <taxon>Xenopodinae</taxon>
        <taxon>Xenopus</taxon>
        <taxon>Xenopus</taxon>
    </lineage>
</organism>
<evidence type="ECO:0000313" key="2">
    <source>
        <dbReference type="Proteomes" id="UP000694892"/>
    </source>
</evidence>
<accession>A0A974HKC3</accession>
<name>A0A974HKC3_XENLA</name>
<dbReference type="Proteomes" id="UP000694892">
    <property type="component" value="Chromosome 5L"/>
</dbReference>
<reference evidence="2" key="1">
    <citation type="journal article" date="2016" name="Nature">
        <title>Genome evolution in the allotetraploid frog Xenopus laevis.</title>
        <authorList>
            <person name="Session A.M."/>
            <person name="Uno Y."/>
            <person name="Kwon T."/>
            <person name="Chapman J.A."/>
            <person name="Toyoda A."/>
            <person name="Takahashi S."/>
            <person name="Fukui A."/>
            <person name="Hikosaka A."/>
            <person name="Suzuki A."/>
            <person name="Kondo M."/>
            <person name="van Heeringen S.J."/>
            <person name="Quigley I."/>
            <person name="Heinz S."/>
            <person name="Ogino H."/>
            <person name="Ochi H."/>
            <person name="Hellsten U."/>
            <person name="Lyons J.B."/>
            <person name="Simakov O."/>
            <person name="Putnam N."/>
            <person name="Stites J."/>
            <person name="Kuroki Y."/>
            <person name="Tanaka T."/>
            <person name="Michiue T."/>
            <person name="Watanabe M."/>
            <person name="Bogdanovic O."/>
            <person name="Lister R."/>
            <person name="Georgiou G."/>
            <person name="Paranjpe S.S."/>
            <person name="van Kruijsbergen I."/>
            <person name="Shu S."/>
            <person name="Carlson J."/>
            <person name="Kinoshita T."/>
            <person name="Ohta Y."/>
            <person name="Mawaribuchi S."/>
            <person name="Jenkins J."/>
            <person name="Grimwood J."/>
            <person name="Schmutz J."/>
            <person name="Mitros T."/>
            <person name="Mozaffari S.V."/>
            <person name="Suzuki Y."/>
            <person name="Haramoto Y."/>
            <person name="Yamamoto T.S."/>
            <person name="Takagi C."/>
            <person name="Heald R."/>
            <person name="Miller K."/>
            <person name="Haudenschild C."/>
            <person name="Kitzman J."/>
            <person name="Nakayama T."/>
            <person name="Izutsu Y."/>
            <person name="Robert J."/>
            <person name="Fortriede J."/>
            <person name="Burns K."/>
            <person name="Lotay V."/>
            <person name="Karimi K."/>
            <person name="Yasuoka Y."/>
            <person name="Dichmann D.S."/>
            <person name="Flajnik M.F."/>
            <person name="Houston D.W."/>
            <person name="Shendure J."/>
            <person name="DuPasquier L."/>
            <person name="Vize P.D."/>
            <person name="Zorn A.M."/>
            <person name="Ito M."/>
            <person name="Marcotte E.M."/>
            <person name="Wallingford J.B."/>
            <person name="Ito Y."/>
            <person name="Asashima M."/>
            <person name="Ueno N."/>
            <person name="Matsuda Y."/>
            <person name="Veenstra G.J."/>
            <person name="Fujiyama A."/>
            <person name="Harland R.M."/>
            <person name="Taira M."/>
            <person name="Rokhsar D.S."/>
        </authorList>
    </citation>
    <scope>NUCLEOTIDE SEQUENCE [LARGE SCALE GENOMIC DNA]</scope>
    <source>
        <strain evidence="2">J</strain>
    </source>
</reference>
<dbReference type="AlphaFoldDB" id="A0A974HKC3"/>
<sequence>MLKGLLLNPYKPPPNTWASGGISQISPEFGGLSCHEECKAEDNTSLSKKTKKTTLYVPQNGPKVVVF</sequence>
<protein>
    <submittedName>
        <fullName evidence="1">Uncharacterized protein</fullName>
    </submittedName>
</protein>